<sequence>MKKELLDFCWSYVDQRSERLKKQSEELQESLGSETKSSAGDKHETGRAMVQLEQEKLGQQLQELDATRSILNKINIDAPSSKIRLGSLVKTSMADYFIAISAGALKKEGRIFYCISANAPIARLLLGKEKGERFVFNGKEQEILEVH</sequence>
<dbReference type="Proteomes" id="UP000502928">
    <property type="component" value="Chromosome"/>
</dbReference>
<feature type="region of interest" description="Disordered" evidence="1">
    <location>
        <begin position="23"/>
        <end position="44"/>
    </location>
</feature>
<protein>
    <submittedName>
        <fullName evidence="2">3-oxoacyl-ACP synthase</fullName>
    </submittedName>
</protein>
<evidence type="ECO:0000313" key="3">
    <source>
        <dbReference type="Proteomes" id="UP000502928"/>
    </source>
</evidence>
<reference evidence="2 3" key="1">
    <citation type="submission" date="2020-02" db="EMBL/GenBank/DDBJ databases">
        <title>Complete genome of Muricauda sp. 501str8.</title>
        <authorList>
            <person name="Dong B."/>
            <person name="Zhu S."/>
            <person name="Yang J."/>
            <person name="Chen J."/>
        </authorList>
    </citation>
    <scope>NUCLEOTIDE SEQUENCE [LARGE SCALE GENOMIC DNA]</scope>
    <source>
        <strain evidence="2 3">501str8</strain>
    </source>
</reference>
<keyword evidence="3" id="KW-1185">Reference proteome</keyword>
<dbReference type="EMBL" id="CP049616">
    <property type="protein sequence ID" value="QII46255.1"/>
    <property type="molecule type" value="Genomic_DNA"/>
</dbReference>
<name>A0A6G7J5Z5_9FLAO</name>
<accession>A0A6G7J5Z5</accession>
<dbReference type="KEGG" id="mut:GVT53_16735"/>
<evidence type="ECO:0000313" key="2">
    <source>
        <dbReference type="EMBL" id="QII46255.1"/>
    </source>
</evidence>
<gene>
    <name evidence="2" type="ORF">GVT53_16735</name>
</gene>
<proteinExistence type="predicted"/>
<dbReference type="RefSeq" id="WP_166249631.1">
    <property type="nucleotide sequence ID" value="NZ_CP049616.1"/>
</dbReference>
<evidence type="ECO:0000256" key="1">
    <source>
        <dbReference type="SAM" id="MobiDB-lite"/>
    </source>
</evidence>
<dbReference type="AlphaFoldDB" id="A0A6G7J5Z5"/>
<organism evidence="2 3">
    <name type="scientific">Flagellimonas oceani</name>
    <dbReference type="NCBI Taxonomy" id="2698672"/>
    <lineage>
        <taxon>Bacteria</taxon>
        <taxon>Pseudomonadati</taxon>
        <taxon>Bacteroidota</taxon>
        <taxon>Flavobacteriia</taxon>
        <taxon>Flavobacteriales</taxon>
        <taxon>Flavobacteriaceae</taxon>
        <taxon>Flagellimonas</taxon>
    </lineage>
</organism>